<dbReference type="Proteomes" id="UP000672097">
    <property type="component" value="Unassembled WGS sequence"/>
</dbReference>
<protein>
    <submittedName>
        <fullName evidence="2">Uncharacterized protein</fullName>
    </submittedName>
</protein>
<comment type="caution">
    <text evidence="2">The sequence shown here is derived from an EMBL/GenBank/DDBJ whole genome shotgun (WGS) entry which is preliminary data.</text>
</comment>
<proteinExistence type="predicted"/>
<evidence type="ECO:0000313" key="3">
    <source>
        <dbReference type="Proteomes" id="UP000672097"/>
    </source>
</evidence>
<feature type="chain" id="PRO_5045443601" evidence="1">
    <location>
        <begin position="21"/>
        <end position="172"/>
    </location>
</feature>
<sequence>MRIRHAFAITTLLLAGAAQAQSTPVEQWQIIEGKGLTDNYVFLGMSRKQAISLDASGNCKLNRFQCSFRALNRGDTPIIVLTFNDKSKVIRIEVTSSDSAIKWPTTAGATDDMTGDQVQALYPRSVLTDLGQGVQVNAARQGYQFTKAASCAPFEPCPVTVTHTIVKPSKGG</sequence>
<reference evidence="2 3" key="1">
    <citation type="submission" date="2021-04" db="EMBL/GenBank/DDBJ databases">
        <title>The genome sequence of type strain Ideonella paludis KCTC 32238.</title>
        <authorList>
            <person name="Liu Y."/>
        </authorList>
    </citation>
    <scope>NUCLEOTIDE SEQUENCE [LARGE SCALE GENOMIC DNA]</scope>
    <source>
        <strain evidence="2 3">KCTC 32238</strain>
    </source>
</reference>
<dbReference type="EMBL" id="JAGQDG010000001">
    <property type="protein sequence ID" value="MBQ0934456.1"/>
    <property type="molecule type" value="Genomic_DNA"/>
</dbReference>
<keyword evidence="1" id="KW-0732">Signal</keyword>
<evidence type="ECO:0000313" key="2">
    <source>
        <dbReference type="EMBL" id="MBQ0934456.1"/>
    </source>
</evidence>
<name>A0ABS5DTI9_9BURK</name>
<organism evidence="2 3">
    <name type="scientific">Ideonella paludis</name>
    <dbReference type="NCBI Taxonomy" id="1233411"/>
    <lineage>
        <taxon>Bacteria</taxon>
        <taxon>Pseudomonadati</taxon>
        <taxon>Pseudomonadota</taxon>
        <taxon>Betaproteobacteria</taxon>
        <taxon>Burkholderiales</taxon>
        <taxon>Sphaerotilaceae</taxon>
        <taxon>Ideonella</taxon>
    </lineage>
</organism>
<accession>A0ABS5DTI9</accession>
<gene>
    <name evidence="2" type="ORF">KAK11_03870</name>
</gene>
<keyword evidence="3" id="KW-1185">Reference proteome</keyword>
<feature type="signal peptide" evidence="1">
    <location>
        <begin position="1"/>
        <end position="20"/>
    </location>
</feature>
<dbReference type="RefSeq" id="WP_210806322.1">
    <property type="nucleotide sequence ID" value="NZ_JAGQDG010000001.1"/>
</dbReference>
<evidence type="ECO:0000256" key="1">
    <source>
        <dbReference type="SAM" id="SignalP"/>
    </source>
</evidence>